<dbReference type="Proteomes" id="UP000228687">
    <property type="component" value="Unassembled WGS sequence"/>
</dbReference>
<organism evidence="2 3">
    <name type="scientific">Candidatus Kaiserbacteria bacterium CG08_land_8_20_14_0_20_50_21</name>
    <dbReference type="NCBI Taxonomy" id="1974604"/>
    <lineage>
        <taxon>Bacteria</taxon>
        <taxon>Candidatus Kaiseribacteriota</taxon>
    </lineage>
</organism>
<evidence type="ECO:0000256" key="1">
    <source>
        <dbReference type="SAM" id="SignalP"/>
    </source>
</evidence>
<feature type="chain" id="PRO_5013863642" evidence="1">
    <location>
        <begin position="23"/>
        <end position="240"/>
    </location>
</feature>
<accession>A0A2H0YYV7</accession>
<name>A0A2H0YYV7_9BACT</name>
<keyword evidence="1" id="KW-0732">Signal</keyword>
<evidence type="ECO:0000313" key="2">
    <source>
        <dbReference type="EMBL" id="PIS43667.1"/>
    </source>
</evidence>
<dbReference type="EMBL" id="PEXT01000003">
    <property type="protein sequence ID" value="PIS43667.1"/>
    <property type="molecule type" value="Genomic_DNA"/>
</dbReference>
<comment type="caution">
    <text evidence="2">The sequence shown here is derived from an EMBL/GenBank/DDBJ whole genome shotgun (WGS) entry which is preliminary data.</text>
</comment>
<protein>
    <submittedName>
        <fullName evidence="2">Uncharacterized protein</fullName>
    </submittedName>
</protein>
<feature type="signal peptide" evidence="1">
    <location>
        <begin position="1"/>
        <end position="22"/>
    </location>
</feature>
<sequence length="240" mass="25364">MSFRFFFIALAFFLLLPGAISAQSQDVAIVAEPISSAPPLYPGKPLVPLEGSVRVVAVADLKNASRKQIDPNSLVYAWTVDGTKILDSSGIGKEAIIVASPLQYRVRDVSVSVMNSDGSFVGGATLSLSPMEPLVRIYENDPLLGIRYDRALSDRYAIAVESTLYAAPFSLPTARGAPLLRWFLNSATVQTGNSITLRPTGSGSGSASLSIIASAGSYTTATTNLSLTFGTKPGLNIFDL</sequence>
<dbReference type="AlphaFoldDB" id="A0A2H0YYV7"/>
<evidence type="ECO:0000313" key="3">
    <source>
        <dbReference type="Proteomes" id="UP000228687"/>
    </source>
</evidence>
<reference evidence="3" key="1">
    <citation type="submission" date="2017-09" db="EMBL/GenBank/DDBJ databases">
        <title>Depth-based differentiation of microbial function through sediment-hosted aquifers and enrichment of novel symbionts in the deep terrestrial subsurface.</title>
        <authorList>
            <person name="Probst A.J."/>
            <person name="Ladd B."/>
            <person name="Jarett J.K."/>
            <person name="Geller-Mcgrath D.E."/>
            <person name="Sieber C.M.K."/>
            <person name="Emerson J.B."/>
            <person name="Anantharaman K."/>
            <person name="Thomas B.C."/>
            <person name="Malmstrom R."/>
            <person name="Stieglmeier M."/>
            <person name="Klingl A."/>
            <person name="Woyke T."/>
            <person name="Ryan C.M."/>
            <person name="Banfield J.F."/>
        </authorList>
    </citation>
    <scope>NUCLEOTIDE SEQUENCE [LARGE SCALE GENOMIC DNA]</scope>
</reference>
<proteinExistence type="predicted"/>
<gene>
    <name evidence="2" type="ORF">COT23_00045</name>
</gene>